<evidence type="ECO:0000256" key="10">
    <source>
        <dbReference type="ARBA" id="ARBA00023304"/>
    </source>
</evidence>
<dbReference type="FunFam" id="3.20.10.10:FF:000004">
    <property type="entry name" value="Branched-chain-amino-acid aminotransferase"/>
    <property type="match status" value="1"/>
</dbReference>
<gene>
    <name evidence="18" type="ORF">BOH78_1145</name>
</gene>
<dbReference type="Proteomes" id="UP000189274">
    <property type="component" value="Unassembled WGS sequence"/>
</dbReference>
<dbReference type="Gene3D" id="3.30.470.10">
    <property type="match status" value="1"/>
</dbReference>
<feature type="compositionally biased region" description="Acidic residues" evidence="15">
    <location>
        <begin position="1225"/>
        <end position="1239"/>
    </location>
</feature>
<comment type="cofactor">
    <cofactor evidence="1 13">
        <name>pyridoxal 5'-phosphate</name>
        <dbReference type="ChEBI" id="CHEBI:597326"/>
    </cofactor>
</comment>
<feature type="compositionally biased region" description="Basic and acidic residues" evidence="15">
    <location>
        <begin position="386"/>
        <end position="395"/>
    </location>
</feature>
<evidence type="ECO:0000256" key="3">
    <source>
        <dbReference type="ARBA" id="ARBA00004931"/>
    </source>
</evidence>
<dbReference type="InterPro" id="IPR005786">
    <property type="entry name" value="B_amino_transII"/>
</dbReference>
<evidence type="ECO:0000256" key="2">
    <source>
        <dbReference type="ARBA" id="ARBA00004824"/>
    </source>
</evidence>
<evidence type="ECO:0000259" key="17">
    <source>
        <dbReference type="Pfam" id="PF08659"/>
    </source>
</evidence>
<reference evidence="19" key="1">
    <citation type="journal article" date="2017" name="Genome Announc.">
        <title>Genome sequences of Cyberlindnera fabianii 65, Pichia kudriavzevii 129, and Saccharomyces cerevisiae 131 isolated from fermented masau fruits in Zimbabwe.</title>
        <authorList>
            <person name="van Rijswijck I.M.H."/>
            <person name="Derks M.F.L."/>
            <person name="Abee T."/>
            <person name="de Ridder D."/>
            <person name="Smid E.J."/>
        </authorList>
    </citation>
    <scope>NUCLEOTIDE SEQUENCE [LARGE SCALE GENOMIC DNA]</scope>
    <source>
        <strain evidence="19">129</strain>
    </source>
</reference>
<comment type="caution">
    <text evidence="18">The sequence shown here is derived from an EMBL/GenBank/DDBJ whole genome shotgun (WGS) entry which is preliminary data.</text>
</comment>
<dbReference type="GO" id="GO:0009098">
    <property type="term" value="P:L-leucine biosynthetic process"/>
    <property type="evidence" value="ECO:0007669"/>
    <property type="project" value="TreeGrafter"/>
</dbReference>
<comment type="catalytic activity">
    <reaction evidence="14">
        <text>L-leucine + 2-oxoglutarate = 4-methyl-2-oxopentanoate + L-glutamate</text>
        <dbReference type="Rhea" id="RHEA:18321"/>
        <dbReference type="ChEBI" id="CHEBI:16810"/>
        <dbReference type="ChEBI" id="CHEBI:17865"/>
        <dbReference type="ChEBI" id="CHEBI:29985"/>
        <dbReference type="ChEBI" id="CHEBI:57427"/>
        <dbReference type="EC" id="2.6.1.42"/>
    </reaction>
</comment>
<evidence type="ECO:0000256" key="14">
    <source>
        <dbReference type="RuleBase" id="RU004517"/>
    </source>
</evidence>
<feature type="compositionally biased region" description="Low complexity" evidence="15">
    <location>
        <begin position="1249"/>
        <end position="1271"/>
    </location>
</feature>
<dbReference type="SUPFAM" id="SSF51735">
    <property type="entry name" value="NAD(P)-binding Rossmann-fold domains"/>
    <property type="match status" value="1"/>
</dbReference>
<dbReference type="NCBIfam" id="NF009897">
    <property type="entry name" value="PRK13357.1"/>
    <property type="match status" value="1"/>
</dbReference>
<dbReference type="Gene3D" id="3.40.50.720">
    <property type="entry name" value="NAD(P)-binding Rossmann-like Domain"/>
    <property type="match status" value="1"/>
</dbReference>
<evidence type="ECO:0000256" key="9">
    <source>
        <dbReference type="ARBA" id="ARBA00022898"/>
    </source>
</evidence>
<dbReference type="GO" id="GO:0009099">
    <property type="term" value="P:L-valine biosynthetic process"/>
    <property type="evidence" value="ECO:0007669"/>
    <property type="project" value="TreeGrafter"/>
</dbReference>
<dbReference type="GO" id="GO:0052654">
    <property type="term" value="F:L-leucine-2-oxoglutarate transaminase activity"/>
    <property type="evidence" value="ECO:0007669"/>
    <property type="project" value="RHEA"/>
</dbReference>
<evidence type="ECO:0000256" key="12">
    <source>
        <dbReference type="ARBA" id="ARBA00060556"/>
    </source>
</evidence>
<evidence type="ECO:0000256" key="15">
    <source>
        <dbReference type="SAM" id="MobiDB-lite"/>
    </source>
</evidence>
<dbReference type="VEuPathDB" id="FungiDB:C5L36_0C09970"/>
<dbReference type="PANTHER" id="PTHR11825">
    <property type="entry name" value="SUBGROUP IIII AMINOTRANSFERASE"/>
    <property type="match status" value="1"/>
</dbReference>
<dbReference type="InterPro" id="IPR013968">
    <property type="entry name" value="PKS_KR"/>
</dbReference>
<evidence type="ECO:0000313" key="19">
    <source>
        <dbReference type="Proteomes" id="UP000189274"/>
    </source>
</evidence>
<feature type="region of interest" description="Disordered" evidence="15">
    <location>
        <begin position="1220"/>
        <end position="1271"/>
    </location>
</feature>
<dbReference type="PROSITE" id="PS00770">
    <property type="entry name" value="AA_TRANSFER_CLASS_4"/>
    <property type="match status" value="1"/>
</dbReference>
<dbReference type="Gene3D" id="3.20.10.10">
    <property type="entry name" value="D-amino Acid Aminotransferase, subunit A, domain 2"/>
    <property type="match status" value="1"/>
</dbReference>
<dbReference type="GO" id="GO:0052655">
    <property type="term" value="F:L-valine-2-oxoglutarate transaminase activity"/>
    <property type="evidence" value="ECO:0007669"/>
    <property type="project" value="RHEA"/>
</dbReference>
<keyword evidence="10 14" id="KW-0100">Branched-chain amino acid biosynthesis</keyword>
<dbReference type="Gene3D" id="3.40.50.620">
    <property type="entry name" value="HUPs"/>
    <property type="match status" value="1"/>
</dbReference>
<dbReference type="InterPro" id="IPR018300">
    <property type="entry name" value="Aminotrans_IV_CS"/>
</dbReference>
<dbReference type="GO" id="GO:0005739">
    <property type="term" value="C:mitochondrion"/>
    <property type="evidence" value="ECO:0007669"/>
    <property type="project" value="TreeGrafter"/>
</dbReference>
<dbReference type="InterPro" id="IPR001544">
    <property type="entry name" value="Aminotrans_IV"/>
</dbReference>
<keyword evidence="9 13" id="KW-0663">Pyridoxal phosphate</keyword>
<dbReference type="GO" id="GO:0010326">
    <property type="term" value="F:methionine-oxo-acid transaminase activity"/>
    <property type="evidence" value="ECO:0007669"/>
    <property type="project" value="RHEA"/>
</dbReference>
<dbReference type="Pfam" id="PF01063">
    <property type="entry name" value="Aminotran_4"/>
    <property type="match status" value="1"/>
</dbReference>
<dbReference type="GO" id="GO:0052656">
    <property type="term" value="F:L-isoleucine-2-oxoglutarate transaminase activity"/>
    <property type="evidence" value="ECO:0007669"/>
    <property type="project" value="RHEA"/>
</dbReference>
<comment type="catalytic activity">
    <reaction evidence="14">
        <text>L-valine + 2-oxoglutarate = 3-methyl-2-oxobutanoate + L-glutamate</text>
        <dbReference type="Rhea" id="RHEA:24813"/>
        <dbReference type="ChEBI" id="CHEBI:11851"/>
        <dbReference type="ChEBI" id="CHEBI:16810"/>
        <dbReference type="ChEBI" id="CHEBI:29985"/>
        <dbReference type="ChEBI" id="CHEBI:57762"/>
        <dbReference type="EC" id="2.6.1.42"/>
    </reaction>
</comment>
<dbReference type="InterPro" id="IPR043131">
    <property type="entry name" value="BCAT-like_N"/>
</dbReference>
<keyword evidence="16" id="KW-0812">Transmembrane</keyword>
<dbReference type="GO" id="GO:0009083">
    <property type="term" value="P:branched-chain amino acid catabolic process"/>
    <property type="evidence" value="ECO:0007669"/>
    <property type="project" value="UniProtKB-ARBA"/>
</dbReference>
<name>A0A1V2LRW4_PICKU</name>
<feature type="region of interest" description="Disordered" evidence="15">
    <location>
        <begin position="379"/>
        <end position="411"/>
    </location>
</feature>
<dbReference type="EMBL" id="MQVM01000004">
    <property type="protein sequence ID" value="ONH76292.1"/>
    <property type="molecule type" value="Genomic_DNA"/>
</dbReference>
<proteinExistence type="inferred from homology"/>
<dbReference type="NCBIfam" id="TIGR01123">
    <property type="entry name" value="ilvE_II"/>
    <property type="match status" value="1"/>
</dbReference>
<keyword evidence="6 14" id="KW-0032">Aminotransferase</keyword>
<keyword evidence="16" id="KW-0472">Membrane</keyword>
<keyword evidence="7 14" id="KW-0028">Amino-acid biosynthesis</keyword>
<evidence type="ECO:0000256" key="7">
    <source>
        <dbReference type="ARBA" id="ARBA00022605"/>
    </source>
</evidence>
<evidence type="ECO:0000256" key="6">
    <source>
        <dbReference type="ARBA" id="ARBA00022576"/>
    </source>
</evidence>
<comment type="pathway">
    <text evidence="4">Amino-acid biosynthesis; L-leucine biosynthesis; L-leucine from 3-methyl-2-oxobutanoate: step 4/4.</text>
</comment>
<comment type="pathway">
    <text evidence="2">Amino-acid biosynthesis; L-isoleucine biosynthesis; L-isoleucine from 2-oxobutanoate: step 4/4.</text>
</comment>
<accession>A0A1V2LRW4</accession>
<keyword evidence="8 14" id="KW-0808">Transferase</keyword>
<dbReference type="SUPFAM" id="SSF52374">
    <property type="entry name" value="Nucleotidylyl transferase"/>
    <property type="match status" value="1"/>
</dbReference>
<feature type="compositionally biased region" description="Polar residues" evidence="15">
    <location>
        <begin position="399"/>
        <end position="411"/>
    </location>
</feature>
<dbReference type="EC" id="2.6.1.42" evidence="14"/>
<evidence type="ECO:0000256" key="11">
    <source>
        <dbReference type="ARBA" id="ARBA00051136"/>
    </source>
</evidence>
<comment type="similarity">
    <text evidence="5 14">Belongs to the class-IV pyridoxal-phosphate-dependent aminotransferase family.</text>
</comment>
<dbReference type="InterPro" id="IPR036291">
    <property type="entry name" value="NAD(P)-bd_dom_sf"/>
</dbReference>
<dbReference type="VEuPathDB" id="FungiDB:C5L36_0C10000"/>
<comment type="pathway">
    <text evidence="3">Amino-acid biosynthesis; L-valine biosynthesis; L-valine from pyruvate: step 4/4.</text>
</comment>
<dbReference type="Pfam" id="PF08659">
    <property type="entry name" value="KR"/>
    <property type="match status" value="1"/>
</dbReference>
<evidence type="ECO:0000256" key="8">
    <source>
        <dbReference type="ARBA" id="ARBA00022679"/>
    </source>
</evidence>
<evidence type="ECO:0000256" key="1">
    <source>
        <dbReference type="ARBA" id="ARBA00001933"/>
    </source>
</evidence>
<organism evidence="18 19">
    <name type="scientific">Pichia kudriavzevii</name>
    <name type="common">Yeast</name>
    <name type="synonym">Issatchenkia orientalis</name>
    <dbReference type="NCBI Taxonomy" id="4909"/>
    <lineage>
        <taxon>Eukaryota</taxon>
        <taxon>Fungi</taxon>
        <taxon>Dikarya</taxon>
        <taxon>Ascomycota</taxon>
        <taxon>Saccharomycotina</taxon>
        <taxon>Pichiomycetes</taxon>
        <taxon>Pichiales</taxon>
        <taxon>Pichiaceae</taxon>
        <taxon>Pichia</taxon>
    </lineage>
</organism>
<dbReference type="FunFam" id="3.30.470.10:FF:000005">
    <property type="entry name" value="Branched-chain-amino-acid aminotransferase"/>
    <property type="match status" value="1"/>
</dbReference>
<comment type="catalytic activity">
    <reaction evidence="14">
        <text>L-isoleucine + 2-oxoglutarate = (S)-3-methyl-2-oxopentanoate + L-glutamate</text>
        <dbReference type="Rhea" id="RHEA:24801"/>
        <dbReference type="ChEBI" id="CHEBI:16810"/>
        <dbReference type="ChEBI" id="CHEBI:29985"/>
        <dbReference type="ChEBI" id="CHEBI:35146"/>
        <dbReference type="ChEBI" id="CHEBI:58045"/>
        <dbReference type="EC" id="2.6.1.42"/>
    </reaction>
</comment>
<comment type="catalytic activity">
    <reaction evidence="11">
        <text>a 2-oxocarboxylate + L-methionine = 4-methylsulfanyl-2-oxobutanoate + an L-alpha-amino acid</text>
        <dbReference type="Rhea" id="RHEA:31763"/>
        <dbReference type="ChEBI" id="CHEBI:16723"/>
        <dbReference type="ChEBI" id="CHEBI:35179"/>
        <dbReference type="ChEBI" id="CHEBI:57844"/>
        <dbReference type="ChEBI" id="CHEBI:59869"/>
    </reaction>
    <physiologicalReaction direction="right-to-left" evidence="11">
        <dbReference type="Rhea" id="RHEA:31765"/>
    </physiologicalReaction>
</comment>
<protein>
    <recommendedName>
        <fullName evidence="14">Branched-chain-amino-acid aminotransferase</fullName>
        <ecNumber evidence="14">2.6.1.42</ecNumber>
    </recommendedName>
</protein>
<dbReference type="SUPFAM" id="SSF56752">
    <property type="entry name" value="D-aminoacid aminotransferase-like PLP-dependent enzymes"/>
    <property type="match status" value="1"/>
</dbReference>
<evidence type="ECO:0000256" key="4">
    <source>
        <dbReference type="ARBA" id="ARBA00005072"/>
    </source>
</evidence>
<dbReference type="InterPro" id="IPR033939">
    <property type="entry name" value="BCAT_family"/>
</dbReference>
<dbReference type="CDD" id="cd01557">
    <property type="entry name" value="BCAT_beta_family"/>
    <property type="match status" value="1"/>
</dbReference>
<dbReference type="InterPro" id="IPR002347">
    <property type="entry name" value="SDR_fam"/>
</dbReference>
<feature type="region of interest" description="Disordered" evidence="15">
    <location>
        <begin position="1161"/>
        <end position="1180"/>
    </location>
</feature>
<dbReference type="InterPro" id="IPR014729">
    <property type="entry name" value="Rossmann-like_a/b/a_fold"/>
</dbReference>
<dbReference type="InterPro" id="IPR043132">
    <property type="entry name" value="BCAT-like_C"/>
</dbReference>
<dbReference type="PRINTS" id="PR00081">
    <property type="entry name" value="GDHRDH"/>
</dbReference>
<evidence type="ECO:0000256" key="16">
    <source>
        <dbReference type="SAM" id="Phobius"/>
    </source>
</evidence>
<dbReference type="VEuPathDB" id="FungiDB:C5L36_0C09980"/>
<evidence type="ECO:0000256" key="5">
    <source>
        <dbReference type="ARBA" id="ARBA00009320"/>
    </source>
</evidence>
<comment type="pathway">
    <text evidence="12">Amino-acid biosynthesis; L-methionine biosynthesis via salvage pathway; L-methionine from S-methyl-5-thio-alpha-D-ribose 1-phosphate: step 6/6.</text>
</comment>
<dbReference type="InterPro" id="IPR036038">
    <property type="entry name" value="Aminotransferase-like"/>
</dbReference>
<feature type="domain" description="Ketoreductase (KR)" evidence="17">
    <location>
        <begin position="54"/>
        <end position="206"/>
    </location>
</feature>
<evidence type="ECO:0000313" key="18">
    <source>
        <dbReference type="EMBL" id="ONH76292.1"/>
    </source>
</evidence>
<feature type="transmembrane region" description="Helical" evidence="16">
    <location>
        <begin position="283"/>
        <end position="306"/>
    </location>
</feature>
<evidence type="ECO:0000256" key="13">
    <source>
        <dbReference type="RuleBase" id="RU004516"/>
    </source>
</evidence>
<dbReference type="PANTHER" id="PTHR11825:SF44">
    <property type="entry name" value="BRANCHED-CHAIN-AMINO-ACID AMINOTRANSFERASE"/>
    <property type="match status" value="1"/>
</dbReference>
<keyword evidence="16" id="KW-1133">Transmembrane helix</keyword>
<sequence>MPLDFLGSVYYDGTKVPYWEQIKQVTPFVASAILLKLYTNGSSNTWERKLHGKVYIMTGGTSGIGSALAKELASKGAQLVLLSSQIGEHADNSAKVWMTDYVNDLREVTGNELIYSEYCDLSSLHSIRKFATKWLDNSPARRLDGVICLANESIPMGKLRTNSIDGVERQMAINYLGHYHLLTLLEPALRAQPADRDVRVLISSCLSQNMGDVELNDLLWEDRTYPSNQPWKVYGTSKLLLNMFAKEFQRRVQNVPRPDKQPCPIRVNIVNPGVVRSPGMRRFLSMGSIFGLVIYLLLYPVFWLLMKSCQQGMQSYLFAINNPNIMNIRGGNYIKECTIIENETRRELNDEALQKKIYNLTSEQIVKLEKASAIERNRGKKVNKKSRLDDLDVKGEGGATSSVPSNNDKTGLFTSAFTESKQGDPGLYPDMNKMDPGSIDEAREARLRHLDEKYMKSHQSLFHYMFSSYLRSSKAIFKTTSRTRMSSSLAPLDATKLKITKTTSPKEKLPNDKLVFGQTFTDHMLQIPFSFKKGWGTPEIVPYGPLSLDPSSCVFHYAFELFEGLKAYKDKNGDIRMFRPDKNMARMNKSADRICLPTFDSEQLTDLIGELLKLDHRFIPSEKGYSMYIRPTLIGTSPGLGVHTPDEALLFVICSPVGPYYKTGFKAVKLEATDYATRAWPGGVGDKKLGANYAPCVKPQLDAASRGYQQNLWLFGPEKNVTEVGTMNFFVAMKDSKTGKNELVTAPLDGTILEGVTRDSILSLARERLNPDEWIISERYCTINEIKDKAEKGELLEAFGSGTAAIVSPIKEISYHGEAINVPLTPGEESGPLTKQFLTWIQELQYGEVESDWSKVYKKHHYMNKLDIKGVVQGFLKGKERFKVISEGLNRPVVTPLTRQLLILDSSFNPPHLGHLSMIRQAIMKVGTIQGNYTAVSSINTKSVLLLFSVNNADKGTAETEEYVRRLHMVELMSEYISTELGVACCVALTNASLFVDKSDLINGWLRQRRTSMEVETYFLLGFDTLIRLLDAKYYDGNINEVLARFFKSSRIVVFLRNDPSCRMAVAKQVQFLHDLTIDDNWKQRIVQLESPKEWGISSSAIRANPSLLDTGNVLFKVPEQSDMSSSLKRNIYKQEQQHHQQPKNNKRRCLVSRLSSYNPYELNQGEPLDSSSSESDSDCTITKFCSRRTRNNTRNTIRNNNKRLRSISFTSIDSKLSKAVSQYSDDDDNQSDSNAQEEEAQKEAREVTQSFSRDSTSTSNSTSYTYSDYENTLPVNDRHRLKSSNDILNFNYDNKKSGLTNKRYSISISDVMKNGGNSININDFTNKSLKHGGNIPSCDFSARSRCFEYLIGAIDEAWARYCDSTSYDEDVAYGYENEHEYSTANTPTSNVYSSDDEGYKTEISTTTALTEYESDDHKTLPQNNYSRRSLGMMSNSGNNMSFQDSLNKKVSEVPENLRLQELKDRFTKSKYYLEDLVDSDLYHDCLAFWTKWDLIKYSIVDFVEEDEEDDDIERKIDELEAGRFAGSLVD</sequence>